<dbReference type="PANTHER" id="PTHR34351">
    <property type="entry name" value="SLR1927 PROTEIN-RELATED"/>
    <property type="match status" value="1"/>
</dbReference>
<gene>
    <name evidence="4" type="ORF">GCM10010915_02290</name>
</gene>
<evidence type="ECO:0000256" key="2">
    <source>
        <dbReference type="SAM" id="Phobius"/>
    </source>
</evidence>
<keyword evidence="5" id="KW-1185">Reference proteome</keyword>
<evidence type="ECO:0000259" key="3">
    <source>
        <dbReference type="Pfam" id="PF01882"/>
    </source>
</evidence>
<keyword evidence="2" id="KW-0812">Transmembrane</keyword>
<proteinExistence type="predicted"/>
<dbReference type="AlphaFoldDB" id="A0A916Y0G8"/>
<evidence type="ECO:0000313" key="4">
    <source>
        <dbReference type="EMBL" id="GGD25798.1"/>
    </source>
</evidence>
<dbReference type="EMBL" id="BMHO01000001">
    <property type="protein sequence ID" value="GGD25798.1"/>
    <property type="molecule type" value="Genomic_DNA"/>
</dbReference>
<keyword evidence="2" id="KW-1133">Transmembrane helix</keyword>
<evidence type="ECO:0000256" key="1">
    <source>
        <dbReference type="SAM" id="MobiDB-lite"/>
    </source>
</evidence>
<dbReference type="Proteomes" id="UP000633205">
    <property type="component" value="Unassembled WGS sequence"/>
</dbReference>
<reference evidence="4" key="2">
    <citation type="submission" date="2020-09" db="EMBL/GenBank/DDBJ databases">
        <authorList>
            <person name="Sun Q."/>
            <person name="Zhou Y."/>
        </authorList>
    </citation>
    <scope>NUCLEOTIDE SEQUENCE</scope>
    <source>
        <strain evidence="4">CGMCC 1.15152</strain>
    </source>
</reference>
<dbReference type="Pfam" id="PF01882">
    <property type="entry name" value="DUF58"/>
    <property type="match status" value="1"/>
</dbReference>
<organism evidence="4 5">
    <name type="scientific">Microbacterium faecale</name>
    <dbReference type="NCBI Taxonomy" id="1804630"/>
    <lineage>
        <taxon>Bacteria</taxon>
        <taxon>Bacillati</taxon>
        <taxon>Actinomycetota</taxon>
        <taxon>Actinomycetes</taxon>
        <taxon>Micrococcales</taxon>
        <taxon>Microbacteriaceae</taxon>
        <taxon>Microbacterium</taxon>
    </lineage>
</organism>
<comment type="caution">
    <text evidence="4">The sequence shown here is derived from an EMBL/GenBank/DDBJ whole genome shotgun (WGS) entry which is preliminary data.</text>
</comment>
<accession>A0A916Y0G8</accession>
<protein>
    <recommendedName>
        <fullName evidence="3">DUF58 domain-containing protein</fullName>
    </recommendedName>
</protein>
<feature type="region of interest" description="Disordered" evidence="1">
    <location>
        <begin position="1"/>
        <end position="26"/>
    </location>
</feature>
<feature type="domain" description="DUF58" evidence="3">
    <location>
        <begin position="243"/>
        <end position="305"/>
    </location>
</feature>
<feature type="compositionally biased region" description="Pro residues" evidence="1">
    <location>
        <begin position="15"/>
        <end position="25"/>
    </location>
</feature>
<keyword evidence="2" id="KW-0472">Membrane</keyword>
<feature type="transmembrane region" description="Helical" evidence="2">
    <location>
        <begin position="45"/>
        <end position="67"/>
    </location>
</feature>
<sequence length="430" mass="46680">MTSAVPEPARDAPQWAPPSAEPAPAPERVTGREVLGYLLARAWRAVQAVATVIRPIGWAAIIGAILLWTLGPMFGWRELTTGAIALTVVIVACALFLIGRTAHDIELVLARDGVIVGDVARGEVAIANTTAAALAPARIVLPVGRDRGVFSVRRLASGESVAETFEMPTRRRGVLLVGPVSVLRGDPLGLFERVERRADPVELFVHPRTVSFGGESLGFVRDLEGLPTRDLARDDIAFHALSEYQPGDDLRHVHWRSTARTGTMMVRTYEETRRSHFVLGLSRSRDEYRSDAEFELAVSIAASVARRGVRDSFDVELRTQLAVLRGDDERRMLDSFSRIEHARIRDGIDELGAVIGSEAPSASFVTLVTGRGASTSDVRAAVSRIPSGARALVCVADEDADPTIRRIGDADVVSIGRLDQLPRVMRRVIG</sequence>
<dbReference type="InterPro" id="IPR002881">
    <property type="entry name" value="DUF58"/>
</dbReference>
<feature type="transmembrane region" description="Helical" evidence="2">
    <location>
        <begin position="79"/>
        <end position="99"/>
    </location>
</feature>
<evidence type="ECO:0000313" key="5">
    <source>
        <dbReference type="Proteomes" id="UP000633205"/>
    </source>
</evidence>
<dbReference type="RefSeq" id="WP_188710495.1">
    <property type="nucleotide sequence ID" value="NZ_BMHO01000001.1"/>
</dbReference>
<reference evidence="4" key="1">
    <citation type="journal article" date="2014" name="Int. J. Syst. Evol. Microbiol.">
        <title>Complete genome sequence of Corynebacterium casei LMG S-19264T (=DSM 44701T), isolated from a smear-ripened cheese.</title>
        <authorList>
            <consortium name="US DOE Joint Genome Institute (JGI-PGF)"/>
            <person name="Walter F."/>
            <person name="Albersmeier A."/>
            <person name="Kalinowski J."/>
            <person name="Ruckert C."/>
        </authorList>
    </citation>
    <scope>NUCLEOTIDE SEQUENCE</scope>
    <source>
        <strain evidence="4">CGMCC 1.15152</strain>
    </source>
</reference>
<name>A0A916Y0G8_9MICO</name>